<dbReference type="Gene3D" id="3.90.550.10">
    <property type="entry name" value="Spore Coat Polysaccharide Biosynthesis Protein SpsA, Chain A"/>
    <property type="match status" value="1"/>
</dbReference>
<sequence length="419" mass="47010">MATVASPQPAGRSRLNLKDFVVPAHFPRVSVDLDALKVAAIIPAYRPEELTAKLVEDLVRWNPRIRVYVVDDCTPPNPLSTRIFEKIAAVSPEVVLLRTPVNTLKAGALNYALAYIRAAKDGPLPDVILSLDDDVVVVPSTVRNLVAELVSLDHMGAVCSQCRVLNKNKNLLTRLQGLEYLGFNATRLADEGFYRGPLVMHGMLTAFRAKALFAAGGFAEGHLIEDYEMTTRLKTQGWSVKLAVGSPAWTVVPETFSRWWRQRARWSYGGITVITKAKQLTAVLQDVIGHGVFFATVIMIALMLVFEGEDRIPTQIAYWVIGLSAIQLTLWYGFLLWLMRLYKEKDRYDWLIRISMVPEFIYTNVLTIILMGSYLFLVFNILTREVTTKSRTVSRRLVAIGAALFALCGYTRSWGTRIQ</sequence>
<comment type="caution">
    <text evidence="6">The sequence shown here is derived from an EMBL/GenBank/DDBJ whole genome shotgun (WGS) entry which is preliminary data.</text>
</comment>
<dbReference type="Proteomes" id="UP000176445">
    <property type="component" value="Unassembled WGS sequence"/>
</dbReference>
<evidence type="ECO:0000256" key="2">
    <source>
        <dbReference type="ARBA" id="ARBA00022676"/>
    </source>
</evidence>
<feature type="transmembrane region" description="Helical" evidence="4">
    <location>
        <begin position="394"/>
        <end position="413"/>
    </location>
</feature>
<keyword evidence="2" id="KW-0328">Glycosyltransferase</keyword>
<organism evidence="6 7">
    <name type="scientific">Candidatus Kaiserbacteria bacterium RIFCSPHIGHO2_01_FULL_54_36b</name>
    <dbReference type="NCBI Taxonomy" id="1798483"/>
    <lineage>
        <taxon>Bacteria</taxon>
        <taxon>Candidatus Kaiseribacteriota</taxon>
    </lineage>
</organism>
<proteinExistence type="inferred from homology"/>
<dbReference type="GO" id="GO:0016757">
    <property type="term" value="F:glycosyltransferase activity"/>
    <property type="evidence" value="ECO:0007669"/>
    <property type="project" value="UniProtKB-KW"/>
</dbReference>
<dbReference type="InterPro" id="IPR001173">
    <property type="entry name" value="Glyco_trans_2-like"/>
</dbReference>
<feature type="domain" description="Glycosyltransferase 2-like" evidence="5">
    <location>
        <begin position="128"/>
        <end position="333"/>
    </location>
</feature>
<dbReference type="PANTHER" id="PTHR43630">
    <property type="entry name" value="POLY-BETA-1,6-N-ACETYL-D-GLUCOSAMINE SYNTHASE"/>
    <property type="match status" value="1"/>
</dbReference>
<dbReference type="EMBL" id="MFKW01000029">
    <property type="protein sequence ID" value="OGG51406.1"/>
    <property type="molecule type" value="Genomic_DNA"/>
</dbReference>
<evidence type="ECO:0000313" key="7">
    <source>
        <dbReference type="Proteomes" id="UP000176445"/>
    </source>
</evidence>
<dbReference type="CDD" id="cd06423">
    <property type="entry name" value="CESA_like"/>
    <property type="match status" value="1"/>
</dbReference>
<evidence type="ECO:0000259" key="5">
    <source>
        <dbReference type="Pfam" id="PF13632"/>
    </source>
</evidence>
<dbReference type="AlphaFoldDB" id="A0A1F6CQF3"/>
<feature type="transmembrane region" description="Helical" evidence="4">
    <location>
        <begin position="318"/>
        <end position="340"/>
    </location>
</feature>
<evidence type="ECO:0000256" key="4">
    <source>
        <dbReference type="SAM" id="Phobius"/>
    </source>
</evidence>
<dbReference type="PANTHER" id="PTHR43630:SF1">
    <property type="entry name" value="POLY-BETA-1,6-N-ACETYL-D-GLUCOSAMINE SYNTHASE"/>
    <property type="match status" value="1"/>
</dbReference>
<feature type="transmembrane region" description="Helical" evidence="4">
    <location>
        <begin position="287"/>
        <end position="306"/>
    </location>
</feature>
<dbReference type="InterPro" id="IPR029044">
    <property type="entry name" value="Nucleotide-diphossugar_trans"/>
</dbReference>
<protein>
    <recommendedName>
        <fullName evidence="5">Glycosyltransferase 2-like domain-containing protein</fullName>
    </recommendedName>
</protein>
<dbReference type="Pfam" id="PF13632">
    <property type="entry name" value="Glyco_trans_2_3"/>
    <property type="match status" value="1"/>
</dbReference>
<keyword evidence="4" id="KW-1133">Transmembrane helix</keyword>
<name>A0A1F6CQF3_9BACT</name>
<keyword evidence="4" id="KW-0812">Transmembrane</keyword>
<accession>A0A1F6CQF3</accession>
<comment type="similarity">
    <text evidence="1">Belongs to the glycosyltransferase 2 family.</text>
</comment>
<dbReference type="SUPFAM" id="SSF53448">
    <property type="entry name" value="Nucleotide-diphospho-sugar transferases"/>
    <property type="match status" value="1"/>
</dbReference>
<reference evidence="6 7" key="1">
    <citation type="journal article" date="2016" name="Nat. Commun.">
        <title>Thousands of microbial genomes shed light on interconnected biogeochemical processes in an aquifer system.</title>
        <authorList>
            <person name="Anantharaman K."/>
            <person name="Brown C.T."/>
            <person name="Hug L.A."/>
            <person name="Sharon I."/>
            <person name="Castelle C.J."/>
            <person name="Probst A.J."/>
            <person name="Thomas B.C."/>
            <person name="Singh A."/>
            <person name="Wilkins M.J."/>
            <person name="Karaoz U."/>
            <person name="Brodie E.L."/>
            <person name="Williams K.H."/>
            <person name="Hubbard S.S."/>
            <person name="Banfield J.F."/>
        </authorList>
    </citation>
    <scope>NUCLEOTIDE SEQUENCE [LARGE SCALE GENOMIC DNA]</scope>
</reference>
<gene>
    <name evidence="6" type="ORF">A2704_03495</name>
</gene>
<keyword evidence="3" id="KW-0808">Transferase</keyword>
<evidence type="ECO:0000256" key="3">
    <source>
        <dbReference type="ARBA" id="ARBA00022679"/>
    </source>
</evidence>
<feature type="transmembrane region" description="Helical" evidence="4">
    <location>
        <begin position="360"/>
        <end position="382"/>
    </location>
</feature>
<keyword evidence="4" id="KW-0472">Membrane</keyword>
<evidence type="ECO:0000256" key="1">
    <source>
        <dbReference type="ARBA" id="ARBA00006739"/>
    </source>
</evidence>
<evidence type="ECO:0000313" key="6">
    <source>
        <dbReference type="EMBL" id="OGG51406.1"/>
    </source>
</evidence>